<dbReference type="AlphaFoldDB" id="A0A9D3XPM3"/>
<feature type="compositionally biased region" description="Basic and acidic residues" evidence="1">
    <location>
        <begin position="70"/>
        <end position="82"/>
    </location>
</feature>
<reference evidence="2" key="1">
    <citation type="submission" date="2021-09" db="EMBL/GenBank/DDBJ databases">
        <title>The genome of Mauremys mutica provides insights into the evolution of semi-aquatic lifestyle.</title>
        <authorList>
            <person name="Gong S."/>
            <person name="Gao Y."/>
        </authorList>
    </citation>
    <scope>NUCLEOTIDE SEQUENCE</scope>
    <source>
        <strain evidence="2">MM-2020</strain>
        <tissue evidence="2">Muscle</tissue>
    </source>
</reference>
<gene>
    <name evidence="2" type="ORF">KIL84_014384</name>
</gene>
<feature type="region of interest" description="Disordered" evidence="1">
    <location>
        <begin position="1"/>
        <end position="32"/>
    </location>
</feature>
<proteinExistence type="predicted"/>
<feature type="compositionally biased region" description="Acidic residues" evidence="1">
    <location>
        <begin position="1"/>
        <end position="14"/>
    </location>
</feature>
<accession>A0A9D3XPM3</accession>
<sequence>MQESDGEMMGEVEQGEWRGRGEQGVGMEGSRRGEMGIGVVELGGGRGKWSSWGNGNKGWGRVRAWRDGSKRRGEMERRRDEGIGEMGGDGWGMEGWDRGEQGNGMGSGLGEWREELGERGGESTGVRWEELGEMGGVERWEGRRAG</sequence>
<dbReference type="Proteomes" id="UP000827986">
    <property type="component" value="Unassembled WGS sequence"/>
</dbReference>
<organism evidence="2 3">
    <name type="scientific">Mauremys mutica</name>
    <name type="common">yellowpond turtle</name>
    <dbReference type="NCBI Taxonomy" id="74926"/>
    <lineage>
        <taxon>Eukaryota</taxon>
        <taxon>Metazoa</taxon>
        <taxon>Chordata</taxon>
        <taxon>Craniata</taxon>
        <taxon>Vertebrata</taxon>
        <taxon>Euteleostomi</taxon>
        <taxon>Archelosauria</taxon>
        <taxon>Testudinata</taxon>
        <taxon>Testudines</taxon>
        <taxon>Cryptodira</taxon>
        <taxon>Durocryptodira</taxon>
        <taxon>Testudinoidea</taxon>
        <taxon>Geoemydidae</taxon>
        <taxon>Geoemydinae</taxon>
        <taxon>Mauremys</taxon>
    </lineage>
</organism>
<keyword evidence="3" id="KW-1185">Reference proteome</keyword>
<feature type="compositionally biased region" description="Basic and acidic residues" evidence="1">
    <location>
        <begin position="111"/>
        <end position="121"/>
    </location>
</feature>
<protein>
    <submittedName>
        <fullName evidence="2">Uncharacterized protein</fullName>
    </submittedName>
</protein>
<comment type="caution">
    <text evidence="2">The sequence shown here is derived from an EMBL/GenBank/DDBJ whole genome shotgun (WGS) entry which is preliminary data.</text>
</comment>
<evidence type="ECO:0000256" key="1">
    <source>
        <dbReference type="SAM" id="MobiDB-lite"/>
    </source>
</evidence>
<feature type="region of interest" description="Disordered" evidence="1">
    <location>
        <begin position="70"/>
        <end position="133"/>
    </location>
</feature>
<evidence type="ECO:0000313" key="2">
    <source>
        <dbReference type="EMBL" id="KAH1183768.1"/>
    </source>
</evidence>
<evidence type="ECO:0000313" key="3">
    <source>
        <dbReference type="Proteomes" id="UP000827986"/>
    </source>
</evidence>
<name>A0A9D3XPM3_9SAUR</name>
<dbReference type="EMBL" id="JAHDVG010000465">
    <property type="protein sequence ID" value="KAH1183768.1"/>
    <property type="molecule type" value="Genomic_DNA"/>
</dbReference>
<feature type="compositionally biased region" description="Gly residues" evidence="1">
    <location>
        <begin position="84"/>
        <end position="93"/>
    </location>
</feature>